<feature type="compositionally biased region" description="Acidic residues" evidence="2">
    <location>
        <begin position="358"/>
        <end position="370"/>
    </location>
</feature>
<sequence length="475" mass="52399">MDPYIMNRVWTPPFPRVPIAITPSLSELSSAPLSSTPLSTSSSTYPVTPSAALRPFGVEYEAYMTLLTCALILIVWGGGVILWYLYCIRRLPRLFRGRGHLIRAVTDDCPSLQRPYCPPIWCISPWAQAGVSLQRTTSIRAQLCQLVGEDAWDADQEETAPAEEAGEAGVEEREEGREGGRGKEGSRTVAGGGRERGREGGRDVPLSKRQDLAVRRLKSSRSMREFHAELHPFSGHESVEEYFKANNPAPLLKDIARPTLFINSHDDMMFPKELIRQWTWLADANENIAMVQTRWGGHCCFYEGPLSLQPVSWAERVVEEFLAALALRPCLPFARRAPLPPSLPPSLVARKGKGEEGEGREEEGEDEEEMWIQRSLSSTSSTASYSSWTLSSPCRSRAASSPPSLLLPLSPPCLPLSGSLDGHKEGGNEDGREEGKKEEVKRVLYRAAVVGWLLTFTVAVGLMASQPLLPLGATM</sequence>
<comment type="similarity">
    <text evidence="1">Belongs to the AB hydrolase superfamily. AB hydrolase 4 family.</text>
</comment>
<dbReference type="GO" id="GO:0034338">
    <property type="term" value="F:short-chain carboxylesterase activity"/>
    <property type="evidence" value="ECO:0007669"/>
    <property type="project" value="TreeGrafter"/>
</dbReference>
<name>A0A4D9DFI0_9STRA</name>
<dbReference type="PANTHER" id="PTHR10794">
    <property type="entry name" value="ABHYDROLASE DOMAIN-CONTAINING PROTEIN"/>
    <property type="match status" value="1"/>
</dbReference>
<dbReference type="EMBL" id="SDOX01000002">
    <property type="protein sequence ID" value="TFJ88415.1"/>
    <property type="molecule type" value="Genomic_DNA"/>
</dbReference>
<feature type="compositionally biased region" description="Acidic residues" evidence="2">
    <location>
        <begin position="155"/>
        <end position="166"/>
    </location>
</feature>
<feature type="compositionally biased region" description="Basic and acidic residues" evidence="2">
    <location>
        <begin position="421"/>
        <end position="438"/>
    </location>
</feature>
<keyword evidence="3" id="KW-1133">Transmembrane helix</keyword>
<comment type="caution">
    <text evidence="4">The sequence shown here is derived from an EMBL/GenBank/DDBJ whole genome shotgun (WGS) entry which is preliminary data.</text>
</comment>
<dbReference type="Proteomes" id="UP000355283">
    <property type="component" value="Unassembled WGS sequence"/>
</dbReference>
<feature type="region of interest" description="Disordered" evidence="2">
    <location>
        <begin position="155"/>
        <end position="209"/>
    </location>
</feature>
<evidence type="ECO:0000256" key="1">
    <source>
        <dbReference type="ARBA" id="ARBA00010884"/>
    </source>
</evidence>
<dbReference type="InterPro" id="IPR050960">
    <property type="entry name" value="AB_hydrolase_4_sf"/>
</dbReference>
<feature type="compositionally biased region" description="Basic and acidic residues" evidence="2">
    <location>
        <begin position="193"/>
        <end position="209"/>
    </location>
</feature>
<dbReference type="AlphaFoldDB" id="A0A4D9DFI0"/>
<feature type="region of interest" description="Disordered" evidence="2">
    <location>
        <begin position="342"/>
        <end position="373"/>
    </location>
</feature>
<keyword evidence="5" id="KW-1185">Reference proteome</keyword>
<dbReference type="OrthoDB" id="247542at2759"/>
<evidence type="ECO:0000256" key="3">
    <source>
        <dbReference type="SAM" id="Phobius"/>
    </source>
</evidence>
<evidence type="ECO:0000313" key="4">
    <source>
        <dbReference type="EMBL" id="TFJ88415.1"/>
    </source>
</evidence>
<organism evidence="4 5">
    <name type="scientific">Nannochloropsis salina CCMP1776</name>
    <dbReference type="NCBI Taxonomy" id="1027361"/>
    <lineage>
        <taxon>Eukaryota</taxon>
        <taxon>Sar</taxon>
        <taxon>Stramenopiles</taxon>
        <taxon>Ochrophyta</taxon>
        <taxon>Eustigmatophyceae</taxon>
        <taxon>Eustigmatales</taxon>
        <taxon>Monodopsidaceae</taxon>
        <taxon>Microchloropsis</taxon>
        <taxon>Microchloropsis salina</taxon>
    </lineage>
</organism>
<dbReference type="Gene3D" id="3.40.50.1820">
    <property type="entry name" value="alpha/beta hydrolase"/>
    <property type="match status" value="1"/>
</dbReference>
<protein>
    <submittedName>
        <fullName evidence="4">Uncharacterized protein</fullName>
    </submittedName>
</protein>
<keyword evidence="3" id="KW-0812">Transmembrane</keyword>
<evidence type="ECO:0000313" key="5">
    <source>
        <dbReference type="Proteomes" id="UP000355283"/>
    </source>
</evidence>
<feature type="transmembrane region" description="Helical" evidence="3">
    <location>
        <begin position="443"/>
        <end position="465"/>
    </location>
</feature>
<feature type="region of interest" description="Disordered" evidence="2">
    <location>
        <begin position="417"/>
        <end position="438"/>
    </location>
</feature>
<reference evidence="4 5" key="1">
    <citation type="submission" date="2019-01" db="EMBL/GenBank/DDBJ databases">
        <title>Nuclear Genome Assembly of the Microalgal Biofuel strain Nannochloropsis salina CCMP1776.</title>
        <authorList>
            <person name="Hovde B."/>
        </authorList>
    </citation>
    <scope>NUCLEOTIDE SEQUENCE [LARGE SCALE GENOMIC DNA]</scope>
    <source>
        <strain evidence="4 5">CCMP1776</strain>
    </source>
</reference>
<dbReference type="SUPFAM" id="SSF53474">
    <property type="entry name" value="alpha/beta-Hydrolases"/>
    <property type="match status" value="1"/>
</dbReference>
<gene>
    <name evidence="4" type="ORF">NSK_000764</name>
</gene>
<accession>A0A4D9DFI0</accession>
<proteinExistence type="inferred from homology"/>
<feature type="compositionally biased region" description="Basic and acidic residues" evidence="2">
    <location>
        <begin position="170"/>
        <end position="186"/>
    </location>
</feature>
<feature type="transmembrane region" description="Helical" evidence="3">
    <location>
        <begin position="62"/>
        <end position="86"/>
    </location>
</feature>
<keyword evidence="3" id="KW-0472">Membrane</keyword>
<dbReference type="GO" id="GO:0047372">
    <property type="term" value="F:monoacylglycerol lipase activity"/>
    <property type="evidence" value="ECO:0007669"/>
    <property type="project" value="TreeGrafter"/>
</dbReference>
<evidence type="ECO:0000256" key="2">
    <source>
        <dbReference type="SAM" id="MobiDB-lite"/>
    </source>
</evidence>
<dbReference type="InterPro" id="IPR029058">
    <property type="entry name" value="AB_hydrolase_fold"/>
</dbReference>
<dbReference type="PANTHER" id="PTHR10794:SF63">
    <property type="entry name" value="ALPHA_BETA HYDROLASE 1, ISOFORM A"/>
    <property type="match status" value="1"/>
</dbReference>